<sequence length="982" mass="111997">MKLRKKWISQVSIRSTKSEIQADKDNIIPPLDTITVKVLSLRLNDNEPKHFAIKITFSDQLILSGILKSIGRHDVDRQHVLVSGSMSYDPSDYERMCLLADCPLVVNIQPLKNVEANSAVWSRNNLIRSSSNKSNPTVKTVSDVSCCNVDILPMFIDKNTMCVRKRMEPMYKQSILHKKSWDNLPLLTMELVVSRNPLNAKHHEVLKEANYMKLTLVGMYNTIIPFEDDFVYTAASKMPLNNETNVGLVIFNQGGRATRRFRSTCFYPKWETLRLGDEIFSRDDVKFTCQLSDLQNEDCIDLDHYENRLPSYYKTIWRSFHRTLMLGNSSQWFLKQVKRYKWPLEVHIYGENGGYSFMSYMDLSKLLYPGEYVIRMAVPLHWINSDMMMEKCGCELLLTPNDRPPTTAVATRNTTTDAGIAVRSTGSDDNNAYAIVEIKLAKPLKKIVIPPYISQAEINNMLKSMEQCQQKRDCTGRGQLNRDWHTTARGAASSLRRVPYYGMIEFCAFNRQLSETRTRVELLTSFWQDAAIFVNNNFVVQEYLESGDKFEELLMMSHVCLMRETCVSLTGADDRQTLDPILRAARHARHMQDTNHAMDLYLQLVAQKQNDAACWRELAICMRDIDKEWANVCVNKSIALDPRHHLTLLLKGSMLFEDDPVAAEQFFVALLALHPFWPTGWIITSVYYANREIFHMADKINECIKKCRAEGVVKDYSVVRSWEQELGDWWDHTPLLPGMSKYYDAADLLLRIRSIPLAEICLAHALKEVGETAAYFHLLALCFRLRGQADEALCHIRLGIEKFGEISYLRSLEAECYHKKNDCKAAMTSFEKSGNCVGAYSILLSMPSREPLRVISILVDLVRRQPSAYAWMTLADDWMAKAAVGEGGDAGLTEEQASARTCAIACAVQALKWDRLAGRAWAMLANLVRPTARRLHCIDMATYCGLEPPEGKAESSAKSEQSLCHYLGTALKECQCKQNLKF</sequence>
<dbReference type="Proteomes" id="UP000824533">
    <property type="component" value="Linkage Group LG15"/>
</dbReference>
<keyword evidence="2" id="KW-1185">Reference proteome</keyword>
<name>A0ACC1CV46_9NEOP</name>
<accession>A0ACC1CV46</accession>
<dbReference type="EMBL" id="CM034401">
    <property type="protein sequence ID" value="KAJ0175446.1"/>
    <property type="molecule type" value="Genomic_DNA"/>
</dbReference>
<evidence type="ECO:0000313" key="2">
    <source>
        <dbReference type="Proteomes" id="UP000824533"/>
    </source>
</evidence>
<organism evidence="1 2">
    <name type="scientific">Dendrolimus kikuchii</name>
    <dbReference type="NCBI Taxonomy" id="765133"/>
    <lineage>
        <taxon>Eukaryota</taxon>
        <taxon>Metazoa</taxon>
        <taxon>Ecdysozoa</taxon>
        <taxon>Arthropoda</taxon>
        <taxon>Hexapoda</taxon>
        <taxon>Insecta</taxon>
        <taxon>Pterygota</taxon>
        <taxon>Neoptera</taxon>
        <taxon>Endopterygota</taxon>
        <taxon>Lepidoptera</taxon>
        <taxon>Glossata</taxon>
        <taxon>Ditrysia</taxon>
        <taxon>Bombycoidea</taxon>
        <taxon>Lasiocampidae</taxon>
        <taxon>Dendrolimus</taxon>
    </lineage>
</organism>
<evidence type="ECO:0000313" key="1">
    <source>
        <dbReference type="EMBL" id="KAJ0175446.1"/>
    </source>
</evidence>
<gene>
    <name evidence="1" type="ORF">K1T71_008605</name>
</gene>
<reference evidence="1 2" key="1">
    <citation type="journal article" date="2021" name="Front. Genet.">
        <title>Chromosome-Level Genome Assembly Reveals Significant Gene Expansion in the Toll and IMD Signaling Pathways of Dendrolimus kikuchii.</title>
        <authorList>
            <person name="Zhou J."/>
            <person name="Wu P."/>
            <person name="Xiong Z."/>
            <person name="Liu N."/>
            <person name="Zhao N."/>
            <person name="Ji M."/>
            <person name="Qiu Y."/>
            <person name="Yang B."/>
        </authorList>
    </citation>
    <scope>NUCLEOTIDE SEQUENCE [LARGE SCALE GENOMIC DNA]</scope>
    <source>
        <strain evidence="1">Ann1</strain>
    </source>
</reference>
<proteinExistence type="predicted"/>
<comment type="caution">
    <text evidence="1">The sequence shown here is derived from an EMBL/GenBank/DDBJ whole genome shotgun (WGS) entry which is preliminary data.</text>
</comment>
<protein>
    <submittedName>
        <fullName evidence="1">Uncharacterized protein</fullName>
    </submittedName>
</protein>